<name>A0A6J7DEU0_9ZZZZ</name>
<proteinExistence type="predicted"/>
<gene>
    <name evidence="1" type="ORF">UFOPK3401_00623</name>
</gene>
<reference evidence="1" key="1">
    <citation type="submission" date="2020-05" db="EMBL/GenBank/DDBJ databases">
        <authorList>
            <person name="Chiriac C."/>
            <person name="Salcher M."/>
            <person name="Ghai R."/>
            <person name="Kavagutti S V."/>
        </authorList>
    </citation>
    <scope>NUCLEOTIDE SEQUENCE</scope>
</reference>
<dbReference type="InterPro" id="IPR011008">
    <property type="entry name" value="Dimeric_a/b-barrel"/>
</dbReference>
<accession>A0A6J7DEU0</accession>
<sequence>MIVRFWEARVAPGRLDEAVDWVHAHVLEMANQQGALRTELFTADADEATNNPARIVVLMRWAKKSAYLDPVIDTVAIERAHGWDFQSHG</sequence>
<dbReference type="Gene3D" id="3.30.70.100">
    <property type="match status" value="1"/>
</dbReference>
<dbReference type="AlphaFoldDB" id="A0A6J7DEU0"/>
<evidence type="ECO:0000313" key="1">
    <source>
        <dbReference type="EMBL" id="CAB4867768.1"/>
    </source>
</evidence>
<organism evidence="1">
    <name type="scientific">freshwater metagenome</name>
    <dbReference type="NCBI Taxonomy" id="449393"/>
    <lineage>
        <taxon>unclassified sequences</taxon>
        <taxon>metagenomes</taxon>
        <taxon>ecological metagenomes</taxon>
    </lineage>
</organism>
<protein>
    <submittedName>
        <fullName evidence="1">Unannotated protein</fullName>
    </submittedName>
</protein>
<dbReference type="SUPFAM" id="SSF54909">
    <property type="entry name" value="Dimeric alpha+beta barrel"/>
    <property type="match status" value="1"/>
</dbReference>
<dbReference type="EMBL" id="CAFBLM010000021">
    <property type="protein sequence ID" value="CAB4867768.1"/>
    <property type="molecule type" value="Genomic_DNA"/>
</dbReference>